<evidence type="ECO:0000313" key="14">
    <source>
        <dbReference type="EMBL" id="CAB4371355.1"/>
    </source>
</evidence>
<dbReference type="InterPro" id="IPR003593">
    <property type="entry name" value="AAA+_ATPase"/>
</dbReference>
<dbReference type="InterPro" id="IPR039421">
    <property type="entry name" value="Type_1_exporter"/>
</dbReference>
<evidence type="ECO:0000256" key="10">
    <source>
        <dbReference type="SAM" id="MobiDB-lite"/>
    </source>
</evidence>
<dbReference type="InterPro" id="IPR036640">
    <property type="entry name" value="ABC1_TM_sf"/>
</dbReference>
<feature type="transmembrane region" description="Helical" evidence="11">
    <location>
        <begin position="196"/>
        <end position="216"/>
    </location>
</feature>
<sequence>MSEKRNRTRDTDGSADHDELSVEANDELAVMEHASGFDDPIALEHDALAALAEEGAANERRLRAMSVLRRGFAQSPELGRGLRLTVLFAIIGSVGRLIIPVLIQQVIDKGLLADDGFNASFTVTACAAASVIVISVMLLARITYVRLVTTAEMMLRNLRVRTFSHIHRLPMADHESTRRGELTSRVTSDIETIARFVQYGAVAWIIDSVVVIGTLIVMSFYAWQMAVITIVAALPVLPLFRVMQRRQLKAYTIVRNRVGATLSEVSEAVQGAAPIRAYGLQRRSRARLDEAIQAQYKSEMSAARWFAFMFPLGDAFGGVALASVAMAGIWFGESWGLNAGSLVACLFLVQLILGPIAEIGEILDQTQTAIAGWSKVLDVLDTPIDLVEPEPGVSLPEGPLEVRVEHLGFTYQTGGPVLRDVNNTIPAGTSVAIVGETGSGKTTFVKLLDRLADPVEGKIIIGGLALESVNRISRTERIRMVPQDGFMFDTTLGENIAMGRVGATLDDVRASITELGLETWVAGLPRGLDTEVGERGEGLSVGERQLVALARAQMADPGLLILDEATSAVDPRTERALTTALHHLAEGRTTISVAHRLSTAEQADLVLVFDAGVMVEHGSHDELVALGGRYAELYRSWLGNTGQRAV</sequence>
<comment type="subcellular location">
    <subcellularLocation>
        <location evidence="1">Membrane</location>
        <topology evidence="1">Multi-pass membrane protein</topology>
    </subcellularLocation>
</comment>
<dbReference type="InterPro" id="IPR011527">
    <property type="entry name" value="ABC1_TM_dom"/>
</dbReference>
<keyword evidence="5 11" id="KW-0812">Transmembrane</keyword>
<keyword evidence="7" id="KW-0067">ATP-binding</keyword>
<dbReference type="GO" id="GO:0016887">
    <property type="term" value="F:ATP hydrolysis activity"/>
    <property type="evidence" value="ECO:0007669"/>
    <property type="project" value="InterPro"/>
</dbReference>
<dbReference type="PROSITE" id="PS50893">
    <property type="entry name" value="ABC_TRANSPORTER_2"/>
    <property type="match status" value="1"/>
</dbReference>
<dbReference type="PANTHER" id="PTHR24221:SF654">
    <property type="entry name" value="ATP-BINDING CASSETTE SUB-FAMILY B MEMBER 6"/>
    <property type="match status" value="1"/>
</dbReference>
<evidence type="ECO:0000256" key="11">
    <source>
        <dbReference type="SAM" id="Phobius"/>
    </source>
</evidence>
<protein>
    <submittedName>
        <fullName evidence="14">Unannotated protein</fullName>
    </submittedName>
</protein>
<dbReference type="GO" id="GO:0016020">
    <property type="term" value="C:membrane"/>
    <property type="evidence" value="ECO:0007669"/>
    <property type="project" value="UniProtKB-SubCell"/>
</dbReference>
<feature type="transmembrane region" description="Helical" evidence="11">
    <location>
        <begin position="305"/>
        <end position="331"/>
    </location>
</feature>
<feature type="region of interest" description="Disordered" evidence="10">
    <location>
        <begin position="1"/>
        <end position="20"/>
    </location>
</feature>
<evidence type="ECO:0000256" key="9">
    <source>
        <dbReference type="ARBA" id="ARBA00023136"/>
    </source>
</evidence>
<name>A0A6J6ALG9_9ZZZZ</name>
<feature type="transmembrane region" description="Helical" evidence="11">
    <location>
        <begin position="119"/>
        <end position="140"/>
    </location>
</feature>
<accession>A0A6J6ALG9</accession>
<dbReference type="GO" id="GO:0140359">
    <property type="term" value="F:ABC-type transporter activity"/>
    <property type="evidence" value="ECO:0007669"/>
    <property type="project" value="InterPro"/>
</dbReference>
<evidence type="ECO:0000256" key="3">
    <source>
        <dbReference type="ARBA" id="ARBA00022475"/>
    </source>
</evidence>
<dbReference type="GO" id="GO:0005524">
    <property type="term" value="F:ATP binding"/>
    <property type="evidence" value="ECO:0007669"/>
    <property type="project" value="UniProtKB-KW"/>
</dbReference>
<evidence type="ECO:0000256" key="8">
    <source>
        <dbReference type="ARBA" id="ARBA00022989"/>
    </source>
</evidence>
<feature type="transmembrane region" description="Helical" evidence="11">
    <location>
        <begin position="222"/>
        <end position="240"/>
    </location>
</feature>
<dbReference type="Pfam" id="PF00005">
    <property type="entry name" value="ABC_tran"/>
    <property type="match status" value="1"/>
</dbReference>
<keyword evidence="4" id="KW-0997">Cell inner membrane</keyword>
<keyword evidence="8 11" id="KW-1133">Transmembrane helix</keyword>
<evidence type="ECO:0000259" key="12">
    <source>
        <dbReference type="PROSITE" id="PS50893"/>
    </source>
</evidence>
<dbReference type="EMBL" id="CAEUNJ010000027">
    <property type="protein sequence ID" value="CAB4371355.1"/>
    <property type="molecule type" value="Genomic_DNA"/>
</dbReference>
<reference evidence="14" key="1">
    <citation type="submission" date="2020-05" db="EMBL/GenBank/DDBJ databases">
        <authorList>
            <person name="Chiriac C."/>
            <person name="Salcher M."/>
            <person name="Ghai R."/>
            <person name="Kavagutti S V."/>
        </authorList>
    </citation>
    <scope>NUCLEOTIDE SEQUENCE</scope>
</reference>
<feature type="domain" description="ABC transporter" evidence="12">
    <location>
        <begin position="402"/>
        <end position="636"/>
    </location>
</feature>
<feature type="transmembrane region" description="Helical" evidence="11">
    <location>
        <begin position="84"/>
        <end position="107"/>
    </location>
</feature>
<dbReference type="SMART" id="SM00382">
    <property type="entry name" value="AAA"/>
    <property type="match status" value="1"/>
</dbReference>
<evidence type="ECO:0000256" key="7">
    <source>
        <dbReference type="ARBA" id="ARBA00022840"/>
    </source>
</evidence>
<keyword evidence="3" id="KW-1003">Cell membrane</keyword>
<dbReference type="PANTHER" id="PTHR24221">
    <property type="entry name" value="ATP-BINDING CASSETTE SUB-FAMILY B"/>
    <property type="match status" value="1"/>
</dbReference>
<dbReference type="Pfam" id="PF00664">
    <property type="entry name" value="ABC_membrane"/>
    <property type="match status" value="1"/>
</dbReference>
<feature type="domain" description="ABC transmembrane type-1" evidence="13">
    <location>
        <begin position="84"/>
        <end position="368"/>
    </location>
</feature>
<evidence type="ECO:0000256" key="5">
    <source>
        <dbReference type="ARBA" id="ARBA00022692"/>
    </source>
</evidence>
<dbReference type="GO" id="GO:0034040">
    <property type="term" value="F:ATPase-coupled lipid transmembrane transporter activity"/>
    <property type="evidence" value="ECO:0007669"/>
    <property type="project" value="TreeGrafter"/>
</dbReference>
<keyword evidence="6" id="KW-0547">Nucleotide-binding</keyword>
<proteinExistence type="predicted"/>
<organism evidence="14">
    <name type="scientific">freshwater metagenome</name>
    <dbReference type="NCBI Taxonomy" id="449393"/>
    <lineage>
        <taxon>unclassified sequences</taxon>
        <taxon>metagenomes</taxon>
        <taxon>ecological metagenomes</taxon>
    </lineage>
</organism>
<evidence type="ECO:0000256" key="1">
    <source>
        <dbReference type="ARBA" id="ARBA00004141"/>
    </source>
</evidence>
<dbReference type="InterPro" id="IPR027417">
    <property type="entry name" value="P-loop_NTPase"/>
</dbReference>
<evidence type="ECO:0000256" key="6">
    <source>
        <dbReference type="ARBA" id="ARBA00022741"/>
    </source>
</evidence>
<dbReference type="AlphaFoldDB" id="A0A6J6ALG9"/>
<dbReference type="SUPFAM" id="SSF90123">
    <property type="entry name" value="ABC transporter transmembrane region"/>
    <property type="match status" value="1"/>
</dbReference>
<evidence type="ECO:0000256" key="4">
    <source>
        <dbReference type="ARBA" id="ARBA00022519"/>
    </source>
</evidence>
<dbReference type="InterPro" id="IPR003439">
    <property type="entry name" value="ABC_transporter-like_ATP-bd"/>
</dbReference>
<dbReference type="FunFam" id="3.40.50.300:FF:001001">
    <property type="entry name" value="Multidrug ABC transporter ATP-binding protein"/>
    <property type="match status" value="1"/>
</dbReference>
<keyword evidence="2" id="KW-0813">Transport</keyword>
<gene>
    <name evidence="14" type="ORF">UFOPK4201_00768</name>
</gene>
<dbReference type="PROSITE" id="PS50929">
    <property type="entry name" value="ABC_TM1F"/>
    <property type="match status" value="1"/>
</dbReference>
<evidence type="ECO:0000256" key="2">
    <source>
        <dbReference type="ARBA" id="ARBA00022448"/>
    </source>
</evidence>
<dbReference type="Gene3D" id="3.40.50.300">
    <property type="entry name" value="P-loop containing nucleotide triphosphate hydrolases"/>
    <property type="match status" value="1"/>
</dbReference>
<dbReference type="CDD" id="cd07346">
    <property type="entry name" value="ABC_6TM_exporters"/>
    <property type="match status" value="1"/>
</dbReference>
<evidence type="ECO:0000259" key="13">
    <source>
        <dbReference type="PROSITE" id="PS50929"/>
    </source>
</evidence>
<dbReference type="SUPFAM" id="SSF52540">
    <property type="entry name" value="P-loop containing nucleoside triphosphate hydrolases"/>
    <property type="match status" value="1"/>
</dbReference>
<keyword evidence="9 11" id="KW-0472">Membrane</keyword>
<dbReference type="Gene3D" id="1.20.1560.10">
    <property type="entry name" value="ABC transporter type 1, transmembrane domain"/>
    <property type="match status" value="1"/>
</dbReference>